<dbReference type="InterPro" id="IPR037047">
    <property type="entry name" value="PITH_dom_sf"/>
</dbReference>
<dbReference type="EMBL" id="JAWWNJ010000011">
    <property type="protein sequence ID" value="KAK7044698.1"/>
    <property type="molecule type" value="Genomic_DNA"/>
</dbReference>
<proteinExistence type="inferred from homology"/>
<accession>A0AAW0CZQ6</accession>
<organism evidence="3 4">
    <name type="scientific">Favolaschia claudopus</name>
    <dbReference type="NCBI Taxonomy" id="2862362"/>
    <lineage>
        <taxon>Eukaryota</taxon>
        <taxon>Fungi</taxon>
        <taxon>Dikarya</taxon>
        <taxon>Basidiomycota</taxon>
        <taxon>Agaricomycotina</taxon>
        <taxon>Agaricomycetes</taxon>
        <taxon>Agaricomycetidae</taxon>
        <taxon>Agaricales</taxon>
        <taxon>Marasmiineae</taxon>
        <taxon>Mycenaceae</taxon>
        <taxon>Favolaschia</taxon>
    </lineage>
</organism>
<dbReference type="AlphaFoldDB" id="A0AAW0CZQ6"/>
<dbReference type="PANTHER" id="PTHR12175:SF1">
    <property type="entry name" value="PITH DOMAIN-CONTAINING PROTEIN 1"/>
    <property type="match status" value="1"/>
</dbReference>
<name>A0AAW0CZQ6_9AGAR</name>
<evidence type="ECO:0000256" key="1">
    <source>
        <dbReference type="ARBA" id="ARBA00025788"/>
    </source>
</evidence>
<evidence type="ECO:0000313" key="3">
    <source>
        <dbReference type="EMBL" id="KAK7044698.1"/>
    </source>
</evidence>
<gene>
    <name evidence="3" type="ORF">R3P38DRAFT_2880263</name>
</gene>
<dbReference type="PROSITE" id="PS51532">
    <property type="entry name" value="PITH"/>
    <property type="match status" value="1"/>
</dbReference>
<dbReference type="PANTHER" id="PTHR12175">
    <property type="entry name" value="AD039 HT014 THIOREDOXIN FAMILY TRP26"/>
    <property type="match status" value="1"/>
</dbReference>
<dbReference type="Proteomes" id="UP001362999">
    <property type="component" value="Unassembled WGS sequence"/>
</dbReference>
<dbReference type="GO" id="GO:0005634">
    <property type="term" value="C:nucleus"/>
    <property type="evidence" value="ECO:0007669"/>
    <property type="project" value="TreeGrafter"/>
</dbReference>
<dbReference type="Pfam" id="PF06201">
    <property type="entry name" value="PITH"/>
    <property type="match status" value="1"/>
</dbReference>
<dbReference type="Gene3D" id="2.60.120.470">
    <property type="entry name" value="PITH domain"/>
    <property type="match status" value="1"/>
</dbReference>
<reference evidence="3 4" key="1">
    <citation type="journal article" date="2024" name="J Genomics">
        <title>Draft genome sequencing and assembly of Favolaschia claudopus CIRM-BRFM 2984 isolated from oak limbs.</title>
        <authorList>
            <person name="Navarro D."/>
            <person name="Drula E."/>
            <person name="Chaduli D."/>
            <person name="Cazenave R."/>
            <person name="Ahrendt S."/>
            <person name="Wang J."/>
            <person name="Lipzen A."/>
            <person name="Daum C."/>
            <person name="Barry K."/>
            <person name="Grigoriev I.V."/>
            <person name="Favel A."/>
            <person name="Rosso M.N."/>
            <person name="Martin F."/>
        </authorList>
    </citation>
    <scope>NUCLEOTIDE SEQUENCE [LARGE SCALE GENOMIC DNA]</scope>
    <source>
        <strain evidence="3 4">CIRM-BRFM 2984</strain>
    </source>
</reference>
<dbReference type="SUPFAM" id="SSF49785">
    <property type="entry name" value="Galactose-binding domain-like"/>
    <property type="match status" value="1"/>
</dbReference>
<dbReference type="InterPro" id="IPR045099">
    <property type="entry name" value="PITH1-like"/>
</dbReference>
<evidence type="ECO:0000259" key="2">
    <source>
        <dbReference type="PROSITE" id="PS51532"/>
    </source>
</evidence>
<keyword evidence="4" id="KW-1185">Reference proteome</keyword>
<feature type="domain" description="PITH" evidence="2">
    <location>
        <begin position="12"/>
        <end position="186"/>
    </location>
</feature>
<comment type="caution">
    <text evidence="3">The sequence shown here is derived from an EMBL/GenBank/DDBJ whole genome shotgun (WGS) entry which is preliminary data.</text>
</comment>
<comment type="similarity">
    <text evidence="1">Belongs to the PITHD1 family.</text>
</comment>
<dbReference type="GO" id="GO:0005737">
    <property type="term" value="C:cytoplasm"/>
    <property type="evidence" value="ECO:0007669"/>
    <property type="project" value="UniProtKB-ARBA"/>
</dbReference>
<sequence>MSDNSESTNSLASNLIGTDIANLYGFIDKDNVHGLNLAVPEDAKALIKPWDERESTSHYADSNVDDQIILHVPFTQNVRLKSILLKLGRGEVTPRHMRIYANYPTIVDFADAENTTPQLNISLLEGETGVVEYPLRVAAFANITSLSIFFSESVGGDVSRIYYVGFKGESKSPKREISSKLEVPAANAADAPLVDRVSERAGGQNMNVR</sequence>
<dbReference type="InterPro" id="IPR010400">
    <property type="entry name" value="PITH_dom"/>
</dbReference>
<evidence type="ECO:0000313" key="4">
    <source>
        <dbReference type="Proteomes" id="UP001362999"/>
    </source>
</evidence>
<protein>
    <submittedName>
        <fullName evidence="3">DUF1000-domain-containing protein</fullName>
    </submittedName>
</protein>
<dbReference type="InterPro" id="IPR008979">
    <property type="entry name" value="Galactose-bd-like_sf"/>
</dbReference>